<proteinExistence type="predicted"/>
<feature type="signal peptide" evidence="2">
    <location>
        <begin position="1"/>
        <end position="27"/>
    </location>
</feature>
<name>A0ABP1PQN9_9HEXA</name>
<evidence type="ECO:0000313" key="4">
    <source>
        <dbReference type="Proteomes" id="UP001642540"/>
    </source>
</evidence>
<dbReference type="EMBL" id="CAXLJM020000007">
    <property type="protein sequence ID" value="CAL8073702.1"/>
    <property type="molecule type" value="Genomic_DNA"/>
</dbReference>
<keyword evidence="2" id="KW-0732">Signal</keyword>
<feature type="compositionally biased region" description="Basic residues" evidence="1">
    <location>
        <begin position="129"/>
        <end position="140"/>
    </location>
</feature>
<protein>
    <submittedName>
        <fullName evidence="3">Uncharacterized protein</fullName>
    </submittedName>
</protein>
<feature type="compositionally biased region" description="Basic and acidic residues" evidence="1">
    <location>
        <begin position="210"/>
        <end position="225"/>
    </location>
</feature>
<evidence type="ECO:0000256" key="1">
    <source>
        <dbReference type="SAM" id="MobiDB-lite"/>
    </source>
</evidence>
<accession>A0ABP1PQN9</accession>
<feature type="region of interest" description="Disordered" evidence="1">
    <location>
        <begin position="51"/>
        <end position="159"/>
    </location>
</feature>
<sequence length="277" mass="31525">MGSRLKFHCWSVVLVLALVLGETLVESQYYVAEESREPPVIFVNSDSSALNPFGSPEQGRSFSVSQGNEDETAGRGFSSRSGLARRMDSDEDEDEEERRPSPRKRRRNSSDNGRSRPINLPPGFDDRVRKRMKIDRRSKVPLHGDPNPIDEDDEDGRQPESRLLWPFSIEITKGAKDKGGWGHGGGPGGYGSLGPPPPHVQRPPHIHPPHHNEHDRPPYYDNDKEYDPDDDPEVQKLRIELFKMVKRTKKWKKILKYNLAEVGAQVVTKVIEFLEFI</sequence>
<dbReference type="Proteomes" id="UP001642540">
    <property type="component" value="Unassembled WGS sequence"/>
</dbReference>
<evidence type="ECO:0000313" key="3">
    <source>
        <dbReference type="EMBL" id="CAL8073702.1"/>
    </source>
</evidence>
<reference evidence="3 4" key="1">
    <citation type="submission" date="2024-08" db="EMBL/GenBank/DDBJ databases">
        <authorList>
            <person name="Cucini C."/>
            <person name="Frati F."/>
        </authorList>
    </citation>
    <scope>NUCLEOTIDE SEQUENCE [LARGE SCALE GENOMIC DNA]</scope>
</reference>
<organism evidence="3 4">
    <name type="scientific">Orchesella dallaii</name>
    <dbReference type="NCBI Taxonomy" id="48710"/>
    <lineage>
        <taxon>Eukaryota</taxon>
        <taxon>Metazoa</taxon>
        <taxon>Ecdysozoa</taxon>
        <taxon>Arthropoda</taxon>
        <taxon>Hexapoda</taxon>
        <taxon>Collembola</taxon>
        <taxon>Entomobryomorpha</taxon>
        <taxon>Entomobryoidea</taxon>
        <taxon>Orchesellidae</taxon>
        <taxon>Orchesellinae</taxon>
        <taxon>Orchesella</taxon>
    </lineage>
</organism>
<feature type="compositionally biased region" description="Polar residues" evidence="1">
    <location>
        <begin position="58"/>
        <end position="67"/>
    </location>
</feature>
<gene>
    <name evidence="3" type="ORF">ODALV1_LOCUS2679</name>
</gene>
<feature type="compositionally biased region" description="Gly residues" evidence="1">
    <location>
        <begin position="181"/>
        <end position="192"/>
    </location>
</feature>
<comment type="caution">
    <text evidence="3">The sequence shown here is derived from an EMBL/GenBank/DDBJ whole genome shotgun (WGS) entry which is preliminary data.</text>
</comment>
<feature type="chain" id="PRO_5046334875" evidence="2">
    <location>
        <begin position="28"/>
        <end position="277"/>
    </location>
</feature>
<evidence type="ECO:0000256" key="2">
    <source>
        <dbReference type="SAM" id="SignalP"/>
    </source>
</evidence>
<feature type="region of interest" description="Disordered" evidence="1">
    <location>
        <begin position="174"/>
        <end position="231"/>
    </location>
</feature>
<keyword evidence="4" id="KW-1185">Reference proteome</keyword>